<accession>A0A084IPS4</accession>
<gene>
    <name evidence="10" type="ORF">C41B8_03796</name>
</gene>
<dbReference type="Gene3D" id="3.30.420.40">
    <property type="match status" value="2"/>
</dbReference>
<dbReference type="GO" id="GO:0008993">
    <property type="term" value="F:rhamnulokinase activity"/>
    <property type="evidence" value="ECO:0007669"/>
    <property type="project" value="InterPro"/>
</dbReference>
<dbReference type="CDD" id="cd07771">
    <property type="entry name" value="ASKHA_NBD_FGGY_RhaB-like"/>
    <property type="match status" value="1"/>
</dbReference>
<dbReference type="PANTHER" id="PTHR10196">
    <property type="entry name" value="SUGAR KINASE"/>
    <property type="match status" value="1"/>
</dbReference>
<evidence type="ECO:0000256" key="1">
    <source>
        <dbReference type="ARBA" id="ARBA00009156"/>
    </source>
</evidence>
<name>A0A084IPS4_SALHC</name>
<proteinExistence type="inferred from homology"/>
<keyword evidence="3" id="KW-0547">Nucleotide-binding</keyword>
<dbReference type="GO" id="GO:0005524">
    <property type="term" value="F:ATP binding"/>
    <property type="evidence" value="ECO:0007669"/>
    <property type="project" value="UniProtKB-KW"/>
</dbReference>
<dbReference type="eggNOG" id="COG1070">
    <property type="taxonomic scope" value="Bacteria"/>
</dbReference>
<evidence type="ECO:0000256" key="7">
    <source>
        <dbReference type="ARBA" id="ARBA00023308"/>
    </source>
</evidence>
<dbReference type="Proteomes" id="UP000028302">
    <property type="component" value="Unassembled WGS sequence"/>
</dbReference>
<evidence type="ECO:0000259" key="8">
    <source>
        <dbReference type="Pfam" id="PF00370"/>
    </source>
</evidence>
<dbReference type="GO" id="GO:0019301">
    <property type="term" value="P:rhamnose catabolic process"/>
    <property type="evidence" value="ECO:0007669"/>
    <property type="project" value="InterPro"/>
</dbReference>
<keyword evidence="11" id="KW-1185">Reference proteome</keyword>
<evidence type="ECO:0000256" key="3">
    <source>
        <dbReference type="ARBA" id="ARBA00022741"/>
    </source>
</evidence>
<dbReference type="Pfam" id="PF02782">
    <property type="entry name" value="FGGY_C"/>
    <property type="match status" value="1"/>
</dbReference>
<dbReference type="GO" id="GO:0005829">
    <property type="term" value="C:cytosol"/>
    <property type="evidence" value="ECO:0007669"/>
    <property type="project" value="TreeGrafter"/>
</dbReference>
<keyword evidence="5" id="KW-0067">ATP-binding</keyword>
<keyword evidence="7" id="KW-0684">Rhamnose metabolism</keyword>
<evidence type="ECO:0000259" key="9">
    <source>
        <dbReference type="Pfam" id="PF02782"/>
    </source>
</evidence>
<feature type="domain" description="Carbohydrate kinase FGGY N-terminal" evidence="8">
    <location>
        <begin position="19"/>
        <end position="255"/>
    </location>
</feature>
<dbReference type="Pfam" id="PF00370">
    <property type="entry name" value="FGGY_N"/>
    <property type="match status" value="1"/>
</dbReference>
<comment type="caution">
    <text evidence="10">The sequence shown here is derived from an EMBL/GenBank/DDBJ whole genome shotgun (WGS) entry which is preliminary data.</text>
</comment>
<feature type="domain" description="Carbohydrate kinase FGGY C-terminal" evidence="9">
    <location>
        <begin position="265"/>
        <end position="458"/>
    </location>
</feature>
<comment type="similarity">
    <text evidence="1">Belongs to the FGGY kinase family.</text>
</comment>
<keyword evidence="4 10" id="KW-0418">Kinase</keyword>
<evidence type="ECO:0000256" key="5">
    <source>
        <dbReference type="ARBA" id="ARBA00022840"/>
    </source>
</evidence>
<evidence type="ECO:0000256" key="2">
    <source>
        <dbReference type="ARBA" id="ARBA00022679"/>
    </source>
</evidence>
<dbReference type="GO" id="GO:0004370">
    <property type="term" value="F:glycerol kinase activity"/>
    <property type="evidence" value="ECO:0007669"/>
    <property type="project" value="TreeGrafter"/>
</dbReference>
<sequence>MSHIKHSTETTASAPTHCLAFDFGAGSGRAMLGRLDADGLALEEVHRFETATVVDDGQLCWDLDALQRELEAGLRAAQARGPLDAIGIDSWGVDFGLLDAEGQVLAPPLHYRNGHGSRGVARGVLSLEAMHRRTGAQPLELNTVFQLIELAARRPERLAAADRLLLMADLLAAHLTGRPGHEYTLATTSGLFDTVRGDWHYELIDELGLPRRLFRPVLAPGEVWGTLRPALRGGDGRATPVVAVGAHDTASAVAGLDLAPDEAFLILGSWSLLGVETSTPTRDTHTLVHRFGNEGGVCGTHRLITNINGLYLIQTLRDAWRRRHGECPTFSEITAAAQAARSTGLPASVRIDPTDHRFFAPEDMMAAIDDFLNEHGGPRPAALGEYALAVYRGLADQIAAGVTTLEQVFGRRIEAIHVSGGGSQDGILCECISEAAGKPLRHGVVEASAYGNVLMQLIGLGAIPDLRAARALLGGSRLRQKA</sequence>
<keyword evidence="6" id="KW-1015">Disulfide bond</keyword>
<dbReference type="AlphaFoldDB" id="A0A084IPS4"/>
<reference evidence="10 11" key="1">
    <citation type="submission" date="2013-03" db="EMBL/GenBank/DDBJ databases">
        <title>Salinisphaera hydrothermalis C41B8 Genome Sequencing.</title>
        <authorList>
            <person name="Li C."/>
            <person name="Lai Q."/>
            <person name="Shao Z."/>
        </authorList>
    </citation>
    <scope>NUCLEOTIDE SEQUENCE [LARGE SCALE GENOMIC DNA]</scope>
    <source>
        <strain evidence="10 11">C41B8</strain>
    </source>
</reference>
<evidence type="ECO:0000256" key="4">
    <source>
        <dbReference type="ARBA" id="ARBA00022777"/>
    </source>
</evidence>
<dbReference type="STRING" id="1304275.C41B8_03796"/>
<evidence type="ECO:0000313" key="11">
    <source>
        <dbReference type="Proteomes" id="UP000028302"/>
    </source>
</evidence>
<dbReference type="InterPro" id="IPR043129">
    <property type="entry name" value="ATPase_NBD"/>
</dbReference>
<dbReference type="SUPFAM" id="SSF53067">
    <property type="entry name" value="Actin-like ATPase domain"/>
    <property type="match status" value="2"/>
</dbReference>
<protein>
    <submittedName>
        <fullName evidence="10">Rhamnulokinase</fullName>
    </submittedName>
</protein>
<keyword evidence="2" id="KW-0808">Transferase</keyword>
<organism evidence="10 11">
    <name type="scientific">Salinisphaera hydrothermalis (strain C41B8)</name>
    <dbReference type="NCBI Taxonomy" id="1304275"/>
    <lineage>
        <taxon>Bacteria</taxon>
        <taxon>Pseudomonadati</taxon>
        <taxon>Pseudomonadota</taxon>
        <taxon>Gammaproteobacteria</taxon>
        <taxon>Salinisphaerales</taxon>
        <taxon>Salinisphaeraceae</taxon>
        <taxon>Salinisphaera</taxon>
    </lineage>
</organism>
<dbReference type="InterPro" id="IPR013449">
    <property type="entry name" value="Rhamnulokinase"/>
</dbReference>
<dbReference type="InterPro" id="IPR018484">
    <property type="entry name" value="FGGY_N"/>
</dbReference>
<evidence type="ECO:0000313" key="10">
    <source>
        <dbReference type="EMBL" id="KEZ78708.1"/>
    </source>
</evidence>
<evidence type="ECO:0000256" key="6">
    <source>
        <dbReference type="ARBA" id="ARBA00023157"/>
    </source>
</evidence>
<dbReference type="RefSeq" id="WP_051882981.1">
    <property type="nucleotide sequence ID" value="NZ_APNK01000003.1"/>
</dbReference>
<dbReference type="PANTHER" id="PTHR10196:SF93">
    <property type="entry name" value="L-RHAMNULOKINASE"/>
    <property type="match status" value="1"/>
</dbReference>
<dbReference type="GO" id="GO:0006071">
    <property type="term" value="P:glycerol metabolic process"/>
    <property type="evidence" value="ECO:0007669"/>
    <property type="project" value="TreeGrafter"/>
</dbReference>
<dbReference type="EMBL" id="APNK01000003">
    <property type="protein sequence ID" value="KEZ78708.1"/>
    <property type="molecule type" value="Genomic_DNA"/>
</dbReference>
<dbReference type="InterPro" id="IPR018485">
    <property type="entry name" value="FGGY_C"/>
</dbReference>